<accession>A0A7X6HB26</accession>
<keyword evidence="1" id="KW-0175">Coiled coil</keyword>
<dbReference type="EMBL" id="JAAZSQ010000002">
    <property type="protein sequence ID" value="NKX53801.1"/>
    <property type="molecule type" value="Genomic_DNA"/>
</dbReference>
<gene>
    <name evidence="5" type="ORF">HGG74_04435</name>
</gene>
<evidence type="ECO:0000256" key="3">
    <source>
        <dbReference type="SAM" id="SignalP"/>
    </source>
</evidence>
<evidence type="ECO:0000259" key="4">
    <source>
        <dbReference type="Pfam" id="PF04536"/>
    </source>
</evidence>
<dbReference type="AlphaFoldDB" id="A0A7X6HB26"/>
<evidence type="ECO:0000313" key="6">
    <source>
        <dbReference type="Proteomes" id="UP000544090"/>
    </source>
</evidence>
<keyword evidence="6" id="KW-1185">Reference proteome</keyword>
<organism evidence="5 6">
    <name type="scientific">Arthrobacter mobilis</name>
    <dbReference type="NCBI Taxonomy" id="2724944"/>
    <lineage>
        <taxon>Bacteria</taxon>
        <taxon>Bacillati</taxon>
        <taxon>Actinomycetota</taxon>
        <taxon>Actinomycetes</taxon>
        <taxon>Micrococcales</taxon>
        <taxon>Micrococcaceae</taxon>
        <taxon>Arthrobacter</taxon>
    </lineage>
</organism>
<evidence type="ECO:0000256" key="1">
    <source>
        <dbReference type="SAM" id="Coils"/>
    </source>
</evidence>
<feature type="chain" id="PRO_5030602945" evidence="3">
    <location>
        <begin position="39"/>
        <end position="690"/>
    </location>
</feature>
<feature type="coiled-coil region" evidence="1">
    <location>
        <begin position="377"/>
        <end position="404"/>
    </location>
</feature>
<evidence type="ECO:0000256" key="2">
    <source>
        <dbReference type="SAM" id="MobiDB-lite"/>
    </source>
</evidence>
<protein>
    <submittedName>
        <fullName evidence="5">TPM domain-containing protein</fullName>
    </submittedName>
</protein>
<evidence type="ECO:0000313" key="5">
    <source>
        <dbReference type="EMBL" id="NKX53801.1"/>
    </source>
</evidence>
<dbReference type="Gene3D" id="3.10.310.50">
    <property type="match status" value="1"/>
</dbReference>
<feature type="region of interest" description="Disordered" evidence="2">
    <location>
        <begin position="211"/>
        <end position="231"/>
    </location>
</feature>
<proteinExistence type="predicted"/>
<reference evidence="5 6" key="1">
    <citation type="submission" date="2020-04" db="EMBL/GenBank/DDBJ databases">
        <title>Arthrobacter sp. nov.</title>
        <authorList>
            <person name="Liu S."/>
        </authorList>
    </citation>
    <scope>NUCLEOTIDE SEQUENCE [LARGE SCALE GENOMIC DNA]</scope>
    <source>
        <strain evidence="5 6">E918</strain>
    </source>
</reference>
<dbReference type="Proteomes" id="UP000544090">
    <property type="component" value="Unassembled WGS sequence"/>
</dbReference>
<dbReference type="InterPro" id="IPR007621">
    <property type="entry name" value="TPM_dom"/>
</dbReference>
<feature type="domain" description="TPM" evidence="4">
    <location>
        <begin position="50"/>
        <end position="165"/>
    </location>
</feature>
<keyword evidence="3" id="KW-0732">Signal</keyword>
<sequence>MRSLLRPLAARQVPLAARLAAVAGLLAALVAVPAAARAEPPVAIPPGQFVVDKAGVLGGQAGEVEQAVRGLQQDRGLSLYLIYVDSFTDPANARQWVVDTANRKGLGSSDSILAVAVEQRAAHFQSGQGGPLAGKEQAIFQSVTPALSRSDWAQAGLDAVAAVEDAATGGSGSIDSGGAGSLVPLLLVGGAVAAGGVGTYLYVRNRRSRQAPGAPAAAGPGGQPPNPNDALSVEDLRRKASSLLIAADDAIKSSEQEIGFALAQYGDAAVRPFREDIDAAKIHMGESFKLQQQLDDHIPDTEQQQRAWLGDIIRRCEAVNASLQRHKADFDALRKLESTAPEALAALVAAARTARGRLREGDGQLAQMQASYSEPALAQVADNVAQARERLDFADDRARAAQEALDAGDRSGAVVAIRAGEEGVHQAGVLLDAIAKTARDLAAARQSLESAMAGSAQDLAEAKALLDRGRLPELAGPAAALESALASARRTAAGARTDPLAILQQLESAQRQLDQALAGVRDQQERTRRAREALQHAIMSAQAQISGTSDYIRARRGGVGSQARTRLAEAERHLEQAMGLAKSDPETALNYAHQANVLAEQASRMAQQDVDGFAGMGGFGRRGGSGFGGGFGGAVLGGILIDSILHGGHHNGGFFGGGGFGGFGGGDDGGFGGGFGDGGFGDGGGAGGNF</sequence>
<feature type="signal peptide" evidence="3">
    <location>
        <begin position="1"/>
        <end position="38"/>
    </location>
</feature>
<dbReference type="Pfam" id="PF04536">
    <property type="entry name" value="TPM_phosphatase"/>
    <property type="match status" value="1"/>
</dbReference>
<name>A0A7X6HB26_9MICC</name>
<comment type="caution">
    <text evidence="5">The sequence shown here is derived from an EMBL/GenBank/DDBJ whole genome shotgun (WGS) entry which is preliminary data.</text>
</comment>